<evidence type="ECO:0000259" key="3">
    <source>
        <dbReference type="Pfam" id="PF22932"/>
    </source>
</evidence>
<feature type="domain" description="KIB1-4 beta-propeller" evidence="1">
    <location>
        <begin position="387"/>
        <end position="612"/>
    </location>
</feature>
<dbReference type="Gramene" id="TraesWEE_scaffold_082211_01G000100.1">
    <property type="protein sequence ID" value="TraesWEE_scaffold_082211_01G000100.1"/>
    <property type="gene ID" value="TraesWEE_scaffold_082211_01G000100"/>
</dbReference>
<dbReference type="CDD" id="cd23340">
    <property type="entry name" value="beta-trefoil_FSCN_ACP-like"/>
    <property type="match status" value="1"/>
</dbReference>
<dbReference type="SUPFAM" id="SSF50405">
    <property type="entry name" value="Actin-crosslinking proteins"/>
    <property type="match status" value="1"/>
</dbReference>
<dbReference type="AlphaFoldDB" id="A0A3B6ASX0"/>
<dbReference type="EnsemblPlants" id="TraesCS2A02G139700.1">
    <property type="protein sequence ID" value="TraesCS2A02G139700.1"/>
    <property type="gene ID" value="TraesCS2A02G139700"/>
</dbReference>
<dbReference type="InterPro" id="IPR005174">
    <property type="entry name" value="KIB1-4_b-propeller"/>
</dbReference>
<evidence type="ECO:0000313" key="4">
    <source>
        <dbReference type="EnsemblPlants" id="TraesCS2A02G139700.1"/>
    </source>
</evidence>
<accession>A0A3B6ASX0</accession>
<protein>
    <submittedName>
        <fullName evidence="4">Uncharacterized protein</fullName>
    </submittedName>
</protein>
<feature type="domain" description="DUF569" evidence="2">
    <location>
        <begin position="1"/>
        <end position="147"/>
    </location>
</feature>
<evidence type="ECO:0000259" key="2">
    <source>
        <dbReference type="Pfam" id="PF04601"/>
    </source>
</evidence>
<dbReference type="PANTHER" id="PTHR31205">
    <property type="entry name" value="ACTIN CROSS-LINKING PROTEIN (DUF569)"/>
    <property type="match status" value="1"/>
</dbReference>
<sequence length="693" mass="76161">MDQFLDGHHVRLRSRVHGTYLHAHGDGHGVSLHGRRSSMKAAWAVHIYQGGAADAQYVLLHSAAYGSYLAATDAPAPRGQRGLRVEQRNYDEGAEEAIRWEAVRFGSGDDVLLRHVTGRCLRANGPGRYLPWNNGVSVDDIDNARTRMLWVVEHISAREGMPPLPRPTGLPLPGGLAAMLPPRVIMYVRTSTEGAGIRRAAFMFHGRSVSRLRNKLARRLRDVMDVSNLAMCVQAGTHGRLTPLVVDLPHSGQDLHIVVFAAGTPVHMELRYPDVDGELVERYHQIHRSESTMDASGEHGIAERGGIISVTGSLGAGPVSTSPTQCADLPVDIIQKIIRNGTLCDVDRVCASLLNRHWRNSIIGVEEMADLANLPWLFLPSSASPCFFNPTKACLHPLGALPEGIRAARPCGSYPGGWLFLDGEASGQDHLLYNLKSGKRVTLPSSVINMEGTIRGETSLLMCALSRSPSCPGYEVATVLNQGPSGEHIIAMWSPQQEHWLEISKTPEASIVDICYHRGVFLLLTRDEGLIKVIRHANGSRGIQMCNVVRSAGRVMDDLVEKRPQYSLDRRLVESTTGDLLMLIKISRLNRTGTITLYRLGVNHDTGEAEWLNYMSPAGGMGSSRSYLTDTKHEIHFLDDVGRTVDSEGTGTILFSRDDMGCFLTRTRLFGGAYRGAPFDKTSDLNPPVWFHH</sequence>
<dbReference type="Gramene" id="TraesNOR2A03G00631440.1">
    <property type="protein sequence ID" value="TraesNOR2A03G00631440.1"/>
    <property type="gene ID" value="TraesNOR2A03G00631440"/>
</dbReference>
<feature type="domain" description="DUF569" evidence="3">
    <location>
        <begin position="182"/>
        <end position="260"/>
    </location>
</feature>
<dbReference type="PANTHER" id="PTHR31205:SF80">
    <property type="entry name" value="DUF569 DOMAIN-CONTAINING PROTEIN"/>
    <property type="match status" value="1"/>
</dbReference>
<dbReference type="Pfam" id="PF04601">
    <property type="entry name" value="DUF569"/>
    <property type="match status" value="1"/>
</dbReference>
<reference evidence="4" key="1">
    <citation type="submission" date="2018-08" db="EMBL/GenBank/DDBJ databases">
        <authorList>
            <person name="Rossello M."/>
        </authorList>
    </citation>
    <scope>NUCLEOTIDE SEQUENCE [LARGE SCALE GENOMIC DNA]</scope>
    <source>
        <strain evidence="4">cv. Chinese Spring</strain>
    </source>
</reference>
<proteinExistence type="predicted"/>
<dbReference type="Gramene" id="TraesCS2A03G0286000.1">
    <property type="protein sequence ID" value="TraesCS2A03G0286000.1.CDS"/>
    <property type="gene ID" value="TraesCS2A03G0286000"/>
</dbReference>
<name>A0A3B6ASX0_WHEAT</name>
<dbReference type="InterPro" id="IPR054726">
    <property type="entry name" value="Ubiq_DUF569-assoc"/>
</dbReference>
<dbReference type="InterPro" id="IPR007679">
    <property type="entry name" value="DUF569"/>
</dbReference>
<dbReference type="Pfam" id="PF22932">
    <property type="entry name" value="Ubiq_DUF_assoc"/>
    <property type="match status" value="1"/>
</dbReference>
<dbReference type="STRING" id="4565.A0A3B6ASX0"/>
<dbReference type="Gramene" id="TraesCS2A02G139700.1">
    <property type="protein sequence ID" value="TraesCS2A02G139700.1"/>
    <property type="gene ID" value="TraesCS2A02G139700"/>
</dbReference>
<dbReference type="OrthoDB" id="698182at2759"/>
<dbReference type="InterPro" id="IPR008999">
    <property type="entry name" value="Actin-crosslinking"/>
</dbReference>
<keyword evidence="5" id="KW-1185">Reference proteome</keyword>
<evidence type="ECO:0000313" key="5">
    <source>
        <dbReference type="Proteomes" id="UP000019116"/>
    </source>
</evidence>
<dbReference type="Gramene" id="TraesSTA2A03G00621530.1">
    <property type="protein sequence ID" value="TraesSTA2A03G00621530.1"/>
    <property type="gene ID" value="TraesSTA2A03G00621530"/>
</dbReference>
<dbReference type="Gramene" id="TraesARI2A03G00629800.1">
    <property type="protein sequence ID" value="TraesARI2A03G00629800.1"/>
    <property type="gene ID" value="TraesARI2A03G00629800"/>
</dbReference>
<evidence type="ECO:0000259" key="1">
    <source>
        <dbReference type="Pfam" id="PF03478"/>
    </source>
</evidence>
<reference evidence="4" key="2">
    <citation type="submission" date="2018-10" db="UniProtKB">
        <authorList>
            <consortium name="EnsemblPlants"/>
        </authorList>
    </citation>
    <scope>IDENTIFICATION</scope>
</reference>
<dbReference type="SMR" id="A0A3B6ASX0"/>
<dbReference type="Pfam" id="PF03478">
    <property type="entry name" value="Beta-prop_KIB1-4"/>
    <property type="match status" value="1"/>
</dbReference>
<dbReference type="Proteomes" id="UP000019116">
    <property type="component" value="Chromosome 2A"/>
</dbReference>
<organism evidence="4">
    <name type="scientific">Triticum aestivum</name>
    <name type="common">Wheat</name>
    <dbReference type="NCBI Taxonomy" id="4565"/>
    <lineage>
        <taxon>Eukaryota</taxon>
        <taxon>Viridiplantae</taxon>
        <taxon>Streptophyta</taxon>
        <taxon>Embryophyta</taxon>
        <taxon>Tracheophyta</taxon>
        <taxon>Spermatophyta</taxon>
        <taxon>Magnoliopsida</taxon>
        <taxon>Liliopsida</taxon>
        <taxon>Poales</taxon>
        <taxon>Poaceae</taxon>
        <taxon>BOP clade</taxon>
        <taxon>Pooideae</taxon>
        <taxon>Triticodae</taxon>
        <taxon>Triticeae</taxon>
        <taxon>Triticinae</taxon>
        <taxon>Triticum</taxon>
    </lineage>
</organism>